<dbReference type="InterPro" id="IPR011698">
    <property type="entry name" value="GATase_3"/>
</dbReference>
<evidence type="ECO:0000256" key="5">
    <source>
        <dbReference type="ARBA" id="ARBA00022741"/>
    </source>
</evidence>
<proteinExistence type="inferred from homology"/>
<comment type="domain">
    <text evidence="9">Comprises of two domains. The C-terminal domain contains the binding site for glutamine and catalyzes the hydrolysis of this substrate to glutamate and ammonia. The N-terminal domain is anticipated to bind ATP and hydrogenobyrinate and catalyzes the ultimate synthesis of the diamide product. The ammonia produced via the glutaminase domain is probably translocated to the adjacent domain via a molecular tunnel, where it reacts with an activated intermediate.</text>
</comment>
<dbReference type="NCBIfam" id="NF002204">
    <property type="entry name" value="PRK01077.1"/>
    <property type="match status" value="1"/>
</dbReference>
<comment type="cofactor">
    <cofactor evidence="1 9">
        <name>Mg(2+)</name>
        <dbReference type="ChEBI" id="CHEBI:18420"/>
    </cofactor>
</comment>
<keyword evidence="4 9" id="KW-0436">Ligase</keyword>
<dbReference type="GO" id="GO:0042242">
    <property type="term" value="F:cobyrinic acid a,c-diamide synthase activity"/>
    <property type="evidence" value="ECO:0007669"/>
    <property type="project" value="InterPro"/>
</dbReference>
<keyword evidence="6 9" id="KW-0067">ATP-binding</keyword>
<evidence type="ECO:0000313" key="13">
    <source>
        <dbReference type="EMBL" id="PSJ55867.1"/>
    </source>
</evidence>
<sequence length="522" mass="54143">MSARGLIVGAPRSGSGKTSVTIGLLRALKRRGLAARGAKSGPDYIDPTFHEAATGLPGVNLDSWAMPPALLDTLAAEAGRDADIVVIESAMGLFDGIPAPAGRSGSAADLARRYGLPVLLVLDVSGQSETAAAVAKGFVAYDPAVRIAGVVLNRVGSERHRKLAGDAIERLGLPVVGSILRDPLVTIPERHLGLVQASEHADLDAHIDRLADVMERSLEIGRVVEMAGAFEVRSPTAAATRDPRIRSVPPPSVLPDISPARGEIAPAATPSPIANAAGGVAGPKLPISPLAGEMSGRTEGGGTGSDRTSSTKLPSRGQALTTTALPPPGQRIALAKDAAFTFLYPHLVAQWQAAGAEIRPFSPLADEAPDESCDVCWLPGGYPELHAGRLAEAENFAAGMRRFAATRPVHGECGGFMVLGETLEDADGVTHTMLGLLGHATSFAKRRMNLGYRQARLLADCPIGAVGTLVRGHEFHYARLVDAGPDQPLAELFDGQGAPLGAFGGRRGLVTGTFFHAIARAG</sequence>
<dbReference type="GO" id="GO:0005524">
    <property type="term" value="F:ATP binding"/>
    <property type="evidence" value="ECO:0007669"/>
    <property type="project" value="UniProtKB-UniRule"/>
</dbReference>
<comment type="similarity">
    <text evidence="2">Belongs to the CobB/CobQ family. CobQ subfamily.</text>
</comment>
<reference evidence="13 14" key="1">
    <citation type="submission" date="2018-03" db="EMBL/GenBank/DDBJ databases">
        <title>The draft genome of Mesorhizobium sp. 6GN-30.</title>
        <authorList>
            <person name="Liu L."/>
            <person name="Li L."/>
            <person name="Wang T."/>
            <person name="Zhang X."/>
            <person name="Liang L."/>
        </authorList>
    </citation>
    <scope>NUCLEOTIDE SEQUENCE [LARGE SCALE GENOMIC DNA]</scope>
    <source>
        <strain evidence="13 14">6GN30</strain>
    </source>
</reference>
<evidence type="ECO:0000256" key="3">
    <source>
        <dbReference type="ARBA" id="ARBA00022573"/>
    </source>
</evidence>
<accession>A0A2P7S050</accession>
<keyword evidence="8 9" id="KW-0315">Glutamine amidotransferase</keyword>
<dbReference type="EMBL" id="PXYK01000025">
    <property type="protein sequence ID" value="PSJ55867.1"/>
    <property type="molecule type" value="Genomic_DNA"/>
</dbReference>
<organism evidence="13 14">
    <name type="scientific">Kumtagia ephedrae</name>
    <dbReference type="NCBI Taxonomy" id="2116701"/>
    <lineage>
        <taxon>Bacteria</taxon>
        <taxon>Pseudomonadati</taxon>
        <taxon>Pseudomonadota</taxon>
        <taxon>Alphaproteobacteria</taxon>
        <taxon>Hyphomicrobiales</taxon>
        <taxon>Phyllobacteriaceae</taxon>
        <taxon>Kumtagia</taxon>
    </lineage>
</organism>
<dbReference type="UniPathway" id="UPA00148">
    <property type="reaction ID" value="UER00220"/>
</dbReference>
<dbReference type="SUPFAM" id="SSF52317">
    <property type="entry name" value="Class I glutamine amidotransferase-like"/>
    <property type="match status" value="1"/>
</dbReference>
<dbReference type="RefSeq" id="WP_106774446.1">
    <property type="nucleotide sequence ID" value="NZ_PXYK01000025.1"/>
</dbReference>
<dbReference type="Pfam" id="PF07685">
    <property type="entry name" value="GATase_3"/>
    <property type="match status" value="1"/>
</dbReference>
<gene>
    <name evidence="9" type="primary">cobB</name>
    <name evidence="13" type="ORF">C7I84_22415</name>
</gene>
<evidence type="ECO:0000259" key="11">
    <source>
        <dbReference type="Pfam" id="PF01656"/>
    </source>
</evidence>
<dbReference type="PANTHER" id="PTHR43873">
    <property type="entry name" value="COBYRINATE A,C-DIAMIDE SYNTHASE"/>
    <property type="match status" value="1"/>
</dbReference>
<dbReference type="GO" id="GO:0009236">
    <property type="term" value="P:cobalamin biosynthetic process"/>
    <property type="evidence" value="ECO:0007669"/>
    <property type="project" value="UniProtKB-UniRule"/>
</dbReference>
<feature type="region of interest" description="Disordered" evidence="10">
    <location>
        <begin position="234"/>
        <end position="270"/>
    </location>
</feature>
<feature type="site" description="Increases nucleophilicity of active site Cys" evidence="9">
    <location>
        <position position="516"/>
    </location>
</feature>
<dbReference type="InterPro" id="IPR004484">
    <property type="entry name" value="CbiA/CobB_synth"/>
</dbReference>
<evidence type="ECO:0000256" key="8">
    <source>
        <dbReference type="ARBA" id="ARBA00022962"/>
    </source>
</evidence>
<dbReference type="OrthoDB" id="9764035at2"/>
<dbReference type="HAMAP" id="MF_00027">
    <property type="entry name" value="CobB_CbiA"/>
    <property type="match status" value="1"/>
</dbReference>
<evidence type="ECO:0000259" key="12">
    <source>
        <dbReference type="Pfam" id="PF07685"/>
    </source>
</evidence>
<name>A0A2P7S050_9HYPH</name>
<evidence type="ECO:0000256" key="10">
    <source>
        <dbReference type="SAM" id="MobiDB-lite"/>
    </source>
</evidence>
<keyword evidence="7 9" id="KW-0460">Magnesium</keyword>
<dbReference type="AlphaFoldDB" id="A0A2P7S050"/>
<dbReference type="PANTHER" id="PTHR43873:SF1">
    <property type="entry name" value="COBYRINATE A,C-DIAMIDE SYNTHASE"/>
    <property type="match status" value="1"/>
</dbReference>
<feature type="domain" description="CobB/CobQ-like glutamine amidotransferase" evidence="12">
    <location>
        <begin position="331"/>
        <end position="519"/>
    </location>
</feature>
<evidence type="ECO:0000313" key="14">
    <source>
        <dbReference type="Proteomes" id="UP000241229"/>
    </source>
</evidence>
<dbReference type="InterPro" id="IPR029062">
    <property type="entry name" value="Class_I_gatase-like"/>
</dbReference>
<evidence type="ECO:0000256" key="2">
    <source>
        <dbReference type="ARBA" id="ARBA00006205"/>
    </source>
</evidence>
<evidence type="ECO:0000256" key="7">
    <source>
        <dbReference type="ARBA" id="ARBA00022842"/>
    </source>
</evidence>
<dbReference type="EC" id="6.3.5.9" evidence="9"/>
<comment type="function">
    <text evidence="9">Catalyzes the ATP-dependent amidation of the two carboxylate groups at positions a and c of hydrogenobyrinate, using either L-glutamine or ammonia as the nitrogen source.</text>
</comment>
<dbReference type="GO" id="GO:0043802">
    <property type="term" value="F:hydrogenobyrinic acid a,c-diamide synthase (glutamine-hydrolysing) activity"/>
    <property type="evidence" value="ECO:0007669"/>
    <property type="project" value="UniProtKB-UniRule"/>
</dbReference>
<dbReference type="InterPro" id="IPR027417">
    <property type="entry name" value="P-loop_NTPase"/>
</dbReference>
<keyword evidence="5 9" id="KW-0547">Nucleotide-binding</keyword>
<keyword evidence="3 9" id="KW-0169">Cobalamin biosynthesis</keyword>
<comment type="catalytic activity">
    <reaction evidence="9">
        <text>hydrogenobyrinate + 2 L-glutamine + 2 ATP + 2 H2O = hydrogenobyrinate a,c-diamide + 2 L-glutamate + 2 ADP + 2 phosphate + 2 H(+)</text>
        <dbReference type="Rhea" id="RHEA:12544"/>
        <dbReference type="ChEBI" id="CHEBI:15377"/>
        <dbReference type="ChEBI" id="CHEBI:15378"/>
        <dbReference type="ChEBI" id="CHEBI:29985"/>
        <dbReference type="ChEBI" id="CHEBI:30616"/>
        <dbReference type="ChEBI" id="CHEBI:43474"/>
        <dbReference type="ChEBI" id="CHEBI:58359"/>
        <dbReference type="ChEBI" id="CHEBI:77873"/>
        <dbReference type="ChEBI" id="CHEBI:77874"/>
        <dbReference type="ChEBI" id="CHEBI:456216"/>
        <dbReference type="EC" id="6.3.5.9"/>
    </reaction>
</comment>
<evidence type="ECO:0000256" key="9">
    <source>
        <dbReference type="HAMAP-Rule" id="MF_00027"/>
    </source>
</evidence>
<dbReference type="Proteomes" id="UP000241229">
    <property type="component" value="Unassembled WGS sequence"/>
</dbReference>
<dbReference type="Gene3D" id="3.40.50.880">
    <property type="match status" value="1"/>
</dbReference>
<comment type="caution">
    <text evidence="13">The sequence shown here is derived from an EMBL/GenBank/DDBJ whole genome shotgun (WGS) entry which is preliminary data.</text>
</comment>
<comment type="miscellaneous">
    <text evidence="9">The a and c carboxylates of hydrogenobyrinate are activated for nucleophilic attack via formation of a phosphorylated intermediate by ATP. CobB catalyzes first the amidation of the c-carboxylate, and then that of the a-carboxylate.</text>
</comment>
<feature type="active site" description="Nucleophile" evidence="9">
    <location>
        <position position="413"/>
    </location>
</feature>
<dbReference type="InterPro" id="IPR002586">
    <property type="entry name" value="CobQ/CobB/MinD/ParA_Nub-bd_dom"/>
</dbReference>
<dbReference type="Pfam" id="PF01656">
    <property type="entry name" value="CbiA"/>
    <property type="match status" value="1"/>
</dbReference>
<dbReference type="Gene3D" id="3.40.50.300">
    <property type="entry name" value="P-loop containing nucleotide triphosphate hydrolases"/>
    <property type="match status" value="1"/>
</dbReference>
<dbReference type="SUPFAM" id="SSF52540">
    <property type="entry name" value="P-loop containing nucleoside triphosphate hydrolases"/>
    <property type="match status" value="1"/>
</dbReference>
<keyword evidence="14" id="KW-1185">Reference proteome</keyword>
<dbReference type="CDD" id="cd05388">
    <property type="entry name" value="CobB_N"/>
    <property type="match status" value="1"/>
</dbReference>
<feature type="domain" description="CobQ/CobB/MinD/ParA nucleotide binding" evidence="11">
    <location>
        <begin position="8"/>
        <end position="192"/>
    </location>
</feature>
<protein>
    <recommendedName>
        <fullName evidence="9">Hydrogenobyrinate a,c-diamide synthase</fullName>
        <ecNumber evidence="9">6.3.5.9</ecNumber>
    </recommendedName>
    <alternativeName>
        <fullName evidence="9">Hydrogenobyrinic acid a,c-diamide synthase</fullName>
    </alternativeName>
</protein>
<evidence type="ECO:0000256" key="4">
    <source>
        <dbReference type="ARBA" id="ARBA00022598"/>
    </source>
</evidence>
<feature type="region of interest" description="Disordered" evidence="10">
    <location>
        <begin position="289"/>
        <end position="328"/>
    </location>
</feature>
<evidence type="ECO:0000256" key="6">
    <source>
        <dbReference type="ARBA" id="ARBA00022840"/>
    </source>
</evidence>
<comment type="similarity">
    <text evidence="9">Belongs to the CobB/CbiA family.</text>
</comment>
<evidence type="ECO:0000256" key="1">
    <source>
        <dbReference type="ARBA" id="ARBA00001946"/>
    </source>
</evidence>
<dbReference type="PROSITE" id="PS51274">
    <property type="entry name" value="GATASE_COBBQ"/>
    <property type="match status" value="1"/>
</dbReference>
<comment type="pathway">
    <text evidence="9">Cofactor biosynthesis; adenosylcobalamin biosynthesis; cob(II)yrinate a,c-diamide from precorrin-2 (aerobic route): step 9/10.</text>
</comment>